<evidence type="ECO:0000259" key="7">
    <source>
        <dbReference type="Pfam" id="PF00892"/>
    </source>
</evidence>
<keyword evidence="4 6" id="KW-1133">Transmembrane helix</keyword>
<evidence type="ECO:0000313" key="9">
    <source>
        <dbReference type="Proteomes" id="UP000298517"/>
    </source>
</evidence>
<dbReference type="GO" id="GO:0005886">
    <property type="term" value="C:plasma membrane"/>
    <property type="evidence" value="ECO:0007669"/>
    <property type="project" value="UniProtKB-SubCell"/>
</dbReference>
<dbReference type="RefSeq" id="WP_134248489.1">
    <property type="nucleotide sequence ID" value="NZ_SNQI01000003.1"/>
</dbReference>
<keyword evidence="2" id="KW-1003">Cell membrane</keyword>
<keyword evidence="9" id="KW-1185">Reference proteome</keyword>
<protein>
    <submittedName>
        <fullName evidence="8">DMT family transporter</fullName>
    </submittedName>
</protein>
<name>A0A4Y8ASB7_9FLAO</name>
<dbReference type="PANTHER" id="PTHR32322">
    <property type="entry name" value="INNER MEMBRANE TRANSPORTER"/>
    <property type="match status" value="1"/>
</dbReference>
<dbReference type="PANTHER" id="PTHR32322:SF18">
    <property type="entry name" value="S-ADENOSYLMETHIONINE_S-ADENOSYLHOMOCYSTEINE TRANSPORTER"/>
    <property type="match status" value="1"/>
</dbReference>
<dbReference type="Pfam" id="PF00892">
    <property type="entry name" value="EamA"/>
    <property type="match status" value="2"/>
</dbReference>
<feature type="transmembrane region" description="Helical" evidence="6">
    <location>
        <begin position="154"/>
        <end position="171"/>
    </location>
</feature>
<feature type="domain" description="EamA" evidence="7">
    <location>
        <begin position="8"/>
        <end position="139"/>
    </location>
</feature>
<dbReference type="EMBL" id="SNQI01000003">
    <property type="protein sequence ID" value="TEW74091.1"/>
    <property type="molecule type" value="Genomic_DNA"/>
</dbReference>
<feature type="transmembrane region" description="Helical" evidence="6">
    <location>
        <begin position="279"/>
        <end position="296"/>
    </location>
</feature>
<evidence type="ECO:0000313" key="8">
    <source>
        <dbReference type="EMBL" id="TEW74091.1"/>
    </source>
</evidence>
<evidence type="ECO:0000256" key="1">
    <source>
        <dbReference type="ARBA" id="ARBA00004651"/>
    </source>
</evidence>
<dbReference type="SUPFAM" id="SSF103481">
    <property type="entry name" value="Multidrug resistance efflux transporter EmrE"/>
    <property type="match status" value="2"/>
</dbReference>
<keyword evidence="3 6" id="KW-0812">Transmembrane</keyword>
<feature type="transmembrane region" description="Helical" evidence="6">
    <location>
        <begin position="36"/>
        <end position="54"/>
    </location>
</feature>
<gene>
    <name evidence="8" type="ORF">E2488_11505</name>
</gene>
<dbReference type="Proteomes" id="UP000298517">
    <property type="component" value="Unassembled WGS sequence"/>
</dbReference>
<evidence type="ECO:0000256" key="3">
    <source>
        <dbReference type="ARBA" id="ARBA00022692"/>
    </source>
</evidence>
<keyword evidence="5 6" id="KW-0472">Membrane</keyword>
<dbReference type="OrthoDB" id="9811486at2"/>
<feature type="transmembrane region" description="Helical" evidence="6">
    <location>
        <begin position="98"/>
        <end position="116"/>
    </location>
</feature>
<feature type="domain" description="EamA" evidence="7">
    <location>
        <begin position="152"/>
        <end position="296"/>
    </location>
</feature>
<evidence type="ECO:0000256" key="2">
    <source>
        <dbReference type="ARBA" id="ARBA00022475"/>
    </source>
</evidence>
<feature type="transmembrane region" description="Helical" evidence="6">
    <location>
        <begin position="178"/>
        <end position="196"/>
    </location>
</feature>
<accession>A0A4Y8ASB7</accession>
<dbReference type="InterPro" id="IPR050638">
    <property type="entry name" value="AA-Vitamin_Transporters"/>
</dbReference>
<feature type="transmembrane region" description="Helical" evidence="6">
    <location>
        <begin position="216"/>
        <end position="237"/>
    </location>
</feature>
<reference evidence="8 9" key="1">
    <citation type="journal article" date="2011" name="J. Microbiol.">
        <title>Gramella jeungdoensis sp. nov., isolated from a solar saltern in Korea.</title>
        <authorList>
            <person name="Joung Y."/>
            <person name="Kim H."/>
            <person name="Jang T."/>
            <person name="Ahn T.S."/>
            <person name="Joh K."/>
        </authorList>
    </citation>
    <scope>NUCLEOTIDE SEQUENCE [LARGE SCALE GENOMIC DNA]</scope>
    <source>
        <strain evidence="8 9">KCTC 23123</strain>
    </source>
</reference>
<evidence type="ECO:0000256" key="6">
    <source>
        <dbReference type="SAM" id="Phobius"/>
    </source>
</evidence>
<dbReference type="AlphaFoldDB" id="A0A4Y8ASB7"/>
<feature type="transmembrane region" description="Helical" evidence="6">
    <location>
        <begin position="125"/>
        <end position="142"/>
    </location>
</feature>
<sequence>MENKNYKAHLALLGANLIYGANFLIAKGLMPNYFKPSGLVLLRVFAAGMLFWIVKQFIKEKIEKKDLILLAFCGLFGISINMLFFFHGLSLTSPIDASIIMTTTPVIVLVLSALILKERITINKYLGIIIGGIGAILLILYGKTAEGTSSFSGNLLVFFNACSYGLYLVLVKPLMKKYKAITVISWVFLFGFIFIIPFGVKDLFTTDFSIFTTNTYLALAFVIIGTTFLTYLFNIYALSHVPPSVNGSYIYLQPVLSFIIVSVYAYLMDHKEYAQDINLVKILSCFLVILGVYMISKKPKKGLPKP</sequence>
<proteinExistence type="predicted"/>
<evidence type="ECO:0000256" key="5">
    <source>
        <dbReference type="ARBA" id="ARBA00023136"/>
    </source>
</evidence>
<dbReference type="InterPro" id="IPR037185">
    <property type="entry name" value="EmrE-like"/>
</dbReference>
<organism evidence="8 9">
    <name type="scientific">Gramella jeungdoensis</name>
    <dbReference type="NCBI Taxonomy" id="708091"/>
    <lineage>
        <taxon>Bacteria</taxon>
        <taxon>Pseudomonadati</taxon>
        <taxon>Bacteroidota</taxon>
        <taxon>Flavobacteriia</taxon>
        <taxon>Flavobacteriales</taxon>
        <taxon>Flavobacteriaceae</taxon>
        <taxon>Christiangramia</taxon>
    </lineage>
</organism>
<dbReference type="InterPro" id="IPR000620">
    <property type="entry name" value="EamA_dom"/>
</dbReference>
<feature type="transmembrane region" description="Helical" evidence="6">
    <location>
        <begin position="249"/>
        <end position="267"/>
    </location>
</feature>
<evidence type="ECO:0000256" key="4">
    <source>
        <dbReference type="ARBA" id="ARBA00022989"/>
    </source>
</evidence>
<feature type="transmembrane region" description="Helical" evidence="6">
    <location>
        <begin position="66"/>
        <end position="86"/>
    </location>
</feature>
<comment type="caution">
    <text evidence="8">The sequence shown here is derived from an EMBL/GenBank/DDBJ whole genome shotgun (WGS) entry which is preliminary data.</text>
</comment>
<comment type="subcellular location">
    <subcellularLocation>
        <location evidence="1">Cell membrane</location>
        <topology evidence="1">Multi-pass membrane protein</topology>
    </subcellularLocation>
</comment>